<dbReference type="InterPro" id="IPR001873">
    <property type="entry name" value="ENaC"/>
</dbReference>
<evidence type="ECO:0000313" key="14">
    <source>
        <dbReference type="Proteomes" id="UP001626550"/>
    </source>
</evidence>
<reference evidence="13 14" key="1">
    <citation type="submission" date="2024-11" db="EMBL/GenBank/DDBJ databases">
        <title>Adaptive evolution of stress response genes in parasites aligns with host niche diversity.</title>
        <authorList>
            <person name="Hahn C."/>
            <person name="Resl P."/>
        </authorList>
    </citation>
    <scope>NUCLEOTIDE SEQUENCE [LARGE SCALE GENOMIC DNA]</scope>
    <source>
        <strain evidence="13">EGGRZ-B1_66</strain>
        <tissue evidence="13">Body</tissue>
    </source>
</reference>
<feature type="transmembrane region" description="Helical" evidence="12">
    <location>
        <begin position="425"/>
        <end position="445"/>
    </location>
</feature>
<evidence type="ECO:0000256" key="12">
    <source>
        <dbReference type="SAM" id="Phobius"/>
    </source>
</evidence>
<dbReference type="GO" id="GO:0016020">
    <property type="term" value="C:membrane"/>
    <property type="evidence" value="ECO:0007669"/>
    <property type="project" value="UniProtKB-SubCell"/>
</dbReference>
<dbReference type="AlphaFoldDB" id="A0ABD2PUP7"/>
<keyword evidence="10 11" id="KW-0407">Ion channel</keyword>
<dbReference type="EMBL" id="JBJKFK010002461">
    <property type="protein sequence ID" value="KAL3311074.1"/>
    <property type="molecule type" value="Genomic_DNA"/>
</dbReference>
<keyword evidence="8 12" id="KW-0472">Membrane</keyword>
<evidence type="ECO:0000256" key="4">
    <source>
        <dbReference type="ARBA" id="ARBA00022692"/>
    </source>
</evidence>
<proteinExistence type="inferred from homology"/>
<keyword evidence="6" id="KW-0915">Sodium</keyword>
<comment type="caution">
    <text evidence="13">The sequence shown here is derived from an EMBL/GenBank/DDBJ whole genome shotgun (WGS) entry which is preliminary data.</text>
</comment>
<feature type="transmembrane region" description="Helical" evidence="12">
    <location>
        <begin position="70"/>
        <end position="91"/>
    </location>
</feature>
<dbReference type="GO" id="GO:0005272">
    <property type="term" value="F:sodium channel activity"/>
    <property type="evidence" value="ECO:0007669"/>
    <property type="project" value="UniProtKB-KW"/>
</dbReference>
<evidence type="ECO:0000256" key="6">
    <source>
        <dbReference type="ARBA" id="ARBA00023053"/>
    </source>
</evidence>
<evidence type="ECO:0000256" key="10">
    <source>
        <dbReference type="ARBA" id="ARBA00023303"/>
    </source>
</evidence>
<evidence type="ECO:0000256" key="8">
    <source>
        <dbReference type="ARBA" id="ARBA00023136"/>
    </source>
</evidence>
<keyword evidence="14" id="KW-1185">Reference proteome</keyword>
<keyword evidence="7 11" id="KW-0406">Ion transport</keyword>
<gene>
    <name evidence="13" type="ORF">Ciccas_010351</name>
</gene>
<keyword evidence="9 11" id="KW-0739">Sodium transport</keyword>
<accession>A0ABD2PUP7</accession>
<keyword evidence="4 11" id="KW-0812">Transmembrane</keyword>
<keyword evidence="3 11" id="KW-0894">Sodium channel</keyword>
<sequence>MGDEQNEGSVFSAKFANFRNFPCETARMDDQERNSKKQASPDYEIYEQELNVCLMPIVKSVFSKDWRLRFIWGLYCSLMIVFLSAGIGFVISKFLSRVTVVRMDQRIINQNEQPKVHTVTLCFHQFTERYLAELLRASPNKTIHFDSFNPIRTSKMSVNGSESISWSSKRDGKSPLYNFTGQYFAVTIRTIPIFQDPRRLIVYEQVPNQDGEICTTFDIHFLAQEKYKFVSCLIIQVENPNSNSTGTIILHDQGTYPFDDYSRNMYTDFKASDSTWVFYSSKEYNMLDTPRSPCQKDDEIFFNWTYRYNRAICQANNICKKQLEQSNCDCSWDILRRVFQPTERQKAMEISWKRKCRPQSFTTDCKKACNWTKYETHLIKNRNSGSRSENSTIAFVTQEKTVVKIEEELFSMAKLLSEIGGLSSFFFGFSVIMVFEILELILFQIQKLLRGREKNANIVDPRKKALSSGFTGVLSLRGHREGIESLRCAQQSQEDVTDSPLMCIKRPLSHTQTLVFDTEYYFEGKWTQSTVEITGL</sequence>
<keyword evidence="2 11" id="KW-0813">Transport</keyword>
<evidence type="ECO:0000256" key="2">
    <source>
        <dbReference type="ARBA" id="ARBA00022448"/>
    </source>
</evidence>
<evidence type="ECO:0000256" key="11">
    <source>
        <dbReference type="RuleBase" id="RU000679"/>
    </source>
</evidence>
<comment type="subcellular location">
    <subcellularLocation>
        <location evidence="1">Membrane</location>
        <topology evidence="1">Multi-pass membrane protein</topology>
    </subcellularLocation>
</comment>
<evidence type="ECO:0000256" key="1">
    <source>
        <dbReference type="ARBA" id="ARBA00004141"/>
    </source>
</evidence>
<dbReference type="Proteomes" id="UP001626550">
    <property type="component" value="Unassembled WGS sequence"/>
</dbReference>
<evidence type="ECO:0000256" key="5">
    <source>
        <dbReference type="ARBA" id="ARBA00022989"/>
    </source>
</evidence>
<evidence type="ECO:0000313" key="13">
    <source>
        <dbReference type="EMBL" id="KAL3311074.1"/>
    </source>
</evidence>
<organism evidence="13 14">
    <name type="scientific">Cichlidogyrus casuarinus</name>
    <dbReference type="NCBI Taxonomy" id="1844966"/>
    <lineage>
        <taxon>Eukaryota</taxon>
        <taxon>Metazoa</taxon>
        <taxon>Spiralia</taxon>
        <taxon>Lophotrochozoa</taxon>
        <taxon>Platyhelminthes</taxon>
        <taxon>Monogenea</taxon>
        <taxon>Monopisthocotylea</taxon>
        <taxon>Dactylogyridea</taxon>
        <taxon>Ancyrocephalidae</taxon>
        <taxon>Cichlidogyrus</taxon>
    </lineage>
</organism>
<protein>
    <submittedName>
        <fullName evidence="13">Uncharacterized protein</fullName>
    </submittedName>
</protein>
<name>A0ABD2PUP7_9PLAT</name>
<dbReference type="Gene3D" id="1.10.287.770">
    <property type="entry name" value="YojJ-like"/>
    <property type="match status" value="1"/>
</dbReference>
<evidence type="ECO:0000256" key="3">
    <source>
        <dbReference type="ARBA" id="ARBA00022461"/>
    </source>
</evidence>
<comment type="similarity">
    <text evidence="11">Belongs to the amiloride-sensitive sodium channel (TC 1.A.6) family.</text>
</comment>
<dbReference type="Pfam" id="PF00858">
    <property type="entry name" value="ASC"/>
    <property type="match status" value="1"/>
</dbReference>
<evidence type="ECO:0000256" key="9">
    <source>
        <dbReference type="ARBA" id="ARBA00023201"/>
    </source>
</evidence>
<keyword evidence="5 12" id="KW-1133">Transmembrane helix</keyword>
<evidence type="ECO:0000256" key="7">
    <source>
        <dbReference type="ARBA" id="ARBA00023065"/>
    </source>
</evidence>